<feature type="domain" description="ABC transporter" evidence="11">
    <location>
        <begin position="526"/>
        <end position="749"/>
    </location>
</feature>
<evidence type="ECO:0000256" key="3">
    <source>
        <dbReference type="ARBA" id="ARBA00022448"/>
    </source>
</evidence>
<evidence type="ECO:0000256" key="5">
    <source>
        <dbReference type="ARBA" id="ARBA00022737"/>
    </source>
</evidence>
<feature type="transmembrane region" description="Helical" evidence="10">
    <location>
        <begin position="374"/>
        <end position="394"/>
    </location>
</feature>
<dbReference type="Gene3D" id="3.40.50.300">
    <property type="entry name" value="P-loop containing nucleotide triphosphate hydrolases"/>
    <property type="match status" value="1"/>
</dbReference>
<reference evidence="13" key="2">
    <citation type="submission" date="2020-10" db="UniProtKB">
        <authorList>
            <consortium name="WormBaseParasite"/>
        </authorList>
    </citation>
    <scope>IDENTIFICATION</scope>
</reference>
<dbReference type="WBParaSite" id="Pan_g15828.t1">
    <property type="protein sequence ID" value="Pan_g15828.t1"/>
    <property type="gene ID" value="Pan_g15828"/>
</dbReference>
<keyword evidence="6" id="KW-0547">Nucleotide-binding</keyword>
<evidence type="ECO:0000256" key="9">
    <source>
        <dbReference type="ARBA" id="ARBA00023136"/>
    </source>
</evidence>
<name>A0A7E4V306_PANRE</name>
<dbReference type="AlphaFoldDB" id="A0A7E4V306"/>
<keyword evidence="9 10" id="KW-0472">Membrane</keyword>
<reference evidence="12" key="1">
    <citation type="journal article" date="2013" name="Genetics">
        <title>The draft genome and transcriptome of Panagrellus redivivus are shaped by the harsh demands of a free-living lifestyle.</title>
        <authorList>
            <person name="Srinivasan J."/>
            <person name="Dillman A.R."/>
            <person name="Macchietto M.G."/>
            <person name="Heikkinen L."/>
            <person name="Lakso M."/>
            <person name="Fracchia K.M."/>
            <person name="Antoshechkin I."/>
            <person name="Mortazavi A."/>
            <person name="Wong G."/>
            <person name="Sternberg P.W."/>
        </authorList>
    </citation>
    <scope>NUCLEOTIDE SEQUENCE [LARGE SCALE GENOMIC DNA]</scope>
    <source>
        <strain evidence="12">MT8872</strain>
    </source>
</reference>
<keyword evidence="5" id="KW-0677">Repeat</keyword>
<dbReference type="PANTHER" id="PTHR19229:SF36">
    <property type="entry name" value="ATP-BINDING CASSETTE SUB-FAMILY A MEMBER 2"/>
    <property type="match status" value="1"/>
</dbReference>
<evidence type="ECO:0000256" key="7">
    <source>
        <dbReference type="ARBA" id="ARBA00022840"/>
    </source>
</evidence>
<dbReference type="Proteomes" id="UP000492821">
    <property type="component" value="Unassembled WGS sequence"/>
</dbReference>
<evidence type="ECO:0000256" key="10">
    <source>
        <dbReference type="SAM" id="Phobius"/>
    </source>
</evidence>
<keyword evidence="7" id="KW-0067">ATP-binding</keyword>
<dbReference type="InterPro" id="IPR013525">
    <property type="entry name" value="ABC2_TM"/>
</dbReference>
<dbReference type="GO" id="GO:0016020">
    <property type="term" value="C:membrane"/>
    <property type="evidence" value="ECO:0007669"/>
    <property type="project" value="UniProtKB-SubCell"/>
</dbReference>
<proteinExistence type="inferred from homology"/>
<evidence type="ECO:0000313" key="12">
    <source>
        <dbReference type="Proteomes" id="UP000492821"/>
    </source>
</evidence>
<dbReference type="GO" id="GO:0005524">
    <property type="term" value="F:ATP binding"/>
    <property type="evidence" value="ECO:0007669"/>
    <property type="project" value="UniProtKB-KW"/>
</dbReference>
<evidence type="ECO:0000259" key="11">
    <source>
        <dbReference type="PROSITE" id="PS50893"/>
    </source>
</evidence>
<sequence length="849" mass="94370">MFADLESRKEELCIEGFELRVNKLEQVFLKVTDVVDASKEDVVSVEEQVKQFIEVRSEEVSPTGLFFQQMQALLTRKFFYMKSHWFQHAILLFFIIPLAVPMIMNLAHPSSRHHESIHDQPEPTTLSHYPGMTVFVASTLGSKVGKPIAKFLNSSENVIVVRMPTAGNIVDEPRKLMLHRIVEKFVHNVPPLAFGVAVDMRESAHLKVKRDIVIYYRTLFPNGAALALTAVANSFYKDETPITTTIGVEQNYPLEVSIIGSATMVTTLTPIFVTFIFTYPILLLATERRRRTIIMYLCARMPRYLYWIAAFVGDSLTAIVPLIVLTVALFGSLYFQVRCLPLYLLVIFPTCVSFLTQSYIFAMIFRNGALATALLQIFNVIIAGVSIFVGGTIASKGGMIVIQILTILFPSAIIFQLSLFLESRCSTIHKSHAHTLTPPQSIFRFCHNHDGIKDASFCGAEILLTAYGGAVFQLIIFTGLALRTWLAQRIQCRREPKELTGRPSEDNDVVEERERVDSMGTASYAVCAQNLRKDYGKKTALRNATFGVSEGEIFGLLGPCGSGKSTILAMLSGVYPVTSGRAYFDGVDVEERPLVGYCTQAHSLLNELTIKQTFKLFAKLAGARQSTRCAELLMEILQLEAKADSVVDNCSCGEKRRISIGVSLIVNPRLQLLDEPTTGVDPRTRRSLWQVLTAFSSQGSTIVMASDSVDESDALCSRIAFLANGEIVGIGNGDHLRQLYGNSYLLSITMYGPDNTLAAQIDSEVQRVFEASPLTVVDNIPGLSWTFPRSPDVPLSELYSNLVDLVDSLPPTPKRDRFPVKDFYIVAANLEDVFHAIAKRNMNQSVEKI</sequence>
<dbReference type="SUPFAM" id="SSF52540">
    <property type="entry name" value="P-loop containing nucleoside triphosphate hydrolases"/>
    <property type="match status" value="1"/>
</dbReference>
<feature type="transmembrane region" description="Helical" evidence="10">
    <location>
        <begin position="400"/>
        <end position="421"/>
    </location>
</feature>
<evidence type="ECO:0000313" key="13">
    <source>
        <dbReference type="WBParaSite" id="Pan_g15828.t1"/>
    </source>
</evidence>
<organism evidence="12 13">
    <name type="scientific">Panagrellus redivivus</name>
    <name type="common">Microworm</name>
    <dbReference type="NCBI Taxonomy" id="6233"/>
    <lineage>
        <taxon>Eukaryota</taxon>
        <taxon>Metazoa</taxon>
        <taxon>Ecdysozoa</taxon>
        <taxon>Nematoda</taxon>
        <taxon>Chromadorea</taxon>
        <taxon>Rhabditida</taxon>
        <taxon>Tylenchina</taxon>
        <taxon>Panagrolaimomorpha</taxon>
        <taxon>Panagrolaimoidea</taxon>
        <taxon>Panagrolaimidae</taxon>
        <taxon>Panagrellus</taxon>
    </lineage>
</organism>
<dbReference type="GO" id="GO:0016887">
    <property type="term" value="F:ATP hydrolysis activity"/>
    <property type="evidence" value="ECO:0007669"/>
    <property type="project" value="InterPro"/>
</dbReference>
<feature type="transmembrane region" description="Helical" evidence="10">
    <location>
        <begin position="342"/>
        <end position="362"/>
    </location>
</feature>
<comment type="subcellular location">
    <subcellularLocation>
        <location evidence="1">Membrane</location>
        <topology evidence="1">Multi-pass membrane protein</topology>
    </subcellularLocation>
</comment>
<evidence type="ECO:0000256" key="2">
    <source>
        <dbReference type="ARBA" id="ARBA00008869"/>
    </source>
</evidence>
<dbReference type="InterPro" id="IPR003439">
    <property type="entry name" value="ABC_transporter-like_ATP-bd"/>
</dbReference>
<keyword evidence="3" id="KW-0813">Transport</keyword>
<dbReference type="GO" id="GO:0140359">
    <property type="term" value="F:ABC-type transporter activity"/>
    <property type="evidence" value="ECO:0007669"/>
    <property type="project" value="InterPro"/>
</dbReference>
<dbReference type="GO" id="GO:0005319">
    <property type="term" value="F:lipid transporter activity"/>
    <property type="evidence" value="ECO:0007669"/>
    <property type="project" value="TreeGrafter"/>
</dbReference>
<feature type="transmembrane region" description="Helical" evidence="10">
    <location>
        <begin position="304"/>
        <end position="330"/>
    </location>
</feature>
<dbReference type="PANTHER" id="PTHR19229">
    <property type="entry name" value="ATP-BINDING CASSETTE TRANSPORTER SUBFAMILY A ABCA"/>
    <property type="match status" value="1"/>
</dbReference>
<dbReference type="Pfam" id="PF12698">
    <property type="entry name" value="ABC2_membrane_3"/>
    <property type="match status" value="1"/>
</dbReference>
<dbReference type="Pfam" id="PF00005">
    <property type="entry name" value="ABC_tran"/>
    <property type="match status" value="1"/>
</dbReference>
<feature type="transmembrane region" description="Helical" evidence="10">
    <location>
        <begin position="256"/>
        <end position="283"/>
    </location>
</feature>
<evidence type="ECO:0000256" key="8">
    <source>
        <dbReference type="ARBA" id="ARBA00022989"/>
    </source>
</evidence>
<comment type="similarity">
    <text evidence="2">Belongs to the ABC transporter superfamily. ABCA family.</text>
</comment>
<evidence type="ECO:0000256" key="6">
    <source>
        <dbReference type="ARBA" id="ARBA00022741"/>
    </source>
</evidence>
<keyword evidence="8 10" id="KW-1133">Transmembrane helix</keyword>
<feature type="transmembrane region" description="Helical" evidence="10">
    <location>
        <begin position="85"/>
        <end position="107"/>
    </location>
</feature>
<protein>
    <submittedName>
        <fullName evidence="13">ABC transporter domain-containing protein</fullName>
    </submittedName>
</protein>
<evidence type="ECO:0000256" key="4">
    <source>
        <dbReference type="ARBA" id="ARBA00022692"/>
    </source>
</evidence>
<feature type="transmembrane region" description="Helical" evidence="10">
    <location>
        <begin position="214"/>
        <end position="236"/>
    </location>
</feature>
<dbReference type="PROSITE" id="PS50893">
    <property type="entry name" value="ABC_TRANSPORTER_2"/>
    <property type="match status" value="1"/>
</dbReference>
<keyword evidence="12" id="KW-1185">Reference proteome</keyword>
<dbReference type="InterPro" id="IPR026082">
    <property type="entry name" value="ABCA"/>
</dbReference>
<feature type="transmembrane region" description="Helical" evidence="10">
    <location>
        <begin position="462"/>
        <end position="486"/>
    </location>
</feature>
<evidence type="ECO:0000256" key="1">
    <source>
        <dbReference type="ARBA" id="ARBA00004141"/>
    </source>
</evidence>
<dbReference type="InterPro" id="IPR003593">
    <property type="entry name" value="AAA+_ATPase"/>
</dbReference>
<dbReference type="InterPro" id="IPR027417">
    <property type="entry name" value="P-loop_NTPase"/>
</dbReference>
<accession>A0A7E4V306</accession>
<keyword evidence="4 10" id="KW-0812">Transmembrane</keyword>
<dbReference type="SMART" id="SM00382">
    <property type="entry name" value="AAA"/>
    <property type="match status" value="1"/>
</dbReference>